<feature type="region of interest" description="Disordered" evidence="1">
    <location>
        <begin position="1"/>
        <end position="63"/>
    </location>
</feature>
<keyword evidence="4" id="KW-1185">Reference proteome</keyword>
<dbReference type="PANTHER" id="PTHR23225">
    <property type="entry name" value="ZINC FINGER PROTEIN"/>
    <property type="match status" value="1"/>
</dbReference>
<dbReference type="EMBL" id="JAUJFL010000001">
    <property type="protein sequence ID" value="KAK2615670.1"/>
    <property type="molecule type" value="Genomic_DNA"/>
</dbReference>
<dbReference type="Gene3D" id="3.30.160.60">
    <property type="entry name" value="Classic Zinc Finger"/>
    <property type="match status" value="1"/>
</dbReference>
<proteinExistence type="predicted"/>
<evidence type="ECO:0000259" key="2">
    <source>
        <dbReference type="SMART" id="SM00355"/>
    </source>
</evidence>
<feature type="compositionally biased region" description="Basic residues" evidence="1">
    <location>
        <begin position="1"/>
        <end position="11"/>
    </location>
</feature>
<feature type="region of interest" description="Disordered" evidence="1">
    <location>
        <begin position="470"/>
        <end position="494"/>
    </location>
</feature>
<gene>
    <name evidence="3" type="ORF">N8I77_002408</name>
</gene>
<feature type="domain" description="C2H2-type" evidence="2">
    <location>
        <begin position="591"/>
        <end position="615"/>
    </location>
</feature>
<feature type="compositionally biased region" description="Low complexity" evidence="1">
    <location>
        <begin position="21"/>
        <end position="44"/>
    </location>
</feature>
<reference evidence="3" key="1">
    <citation type="submission" date="2023-06" db="EMBL/GenBank/DDBJ databases">
        <authorList>
            <person name="Noh H."/>
        </authorList>
    </citation>
    <scope>NUCLEOTIDE SEQUENCE</scope>
    <source>
        <strain evidence="3">DUCC20226</strain>
    </source>
</reference>
<dbReference type="Proteomes" id="UP001265746">
    <property type="component" value="Unassembled WGS sequence"/>
</dbReference>
<dbReference type="InterPro" id="IPR039970">
    <property type="entry name" value="TF_Grauzone"/>
</dbReference>
<accession>A0AAD9SSN0</accession>
<feature type="region of interest" description="Disordered" evidence="1">
    <location>
        <begin position="532"/>
        <end position="591"/>
    </location>
</feature>
<name>A0AAD9SSN0_PHOAM</name>
<evidence type="ECO:0000313" key="3">
    <source>
        <dbReference type="EMBL" id="KAK2615670.1"/>
    </source>
</evidence>
<dbReference type="SMART" id="SM00355">
    <property type="entry name" value="ZnF_C2H2"/>
    <property type="match status" value="4"/>
</dbReference>
<sequence length="861" mass="95375">MDPPNKRRRLAPKVPEPAPIPTASATAAAAATVPTPATTPQQAQYSPEQTRQHFPVQEPAHAAERHDFESFARHLQDAAMLIYRKMEKTPSYTSASVLLLRWEEDTSVDHELVALEKVFREKYNYHTDKWAIPTVPNPSIKLGVQMAAFMDNARSDHLLIIYYAGHGYVGADKQLYWASNTREDACKLKWSGVRCLFEDASSDILLLLDTCAIHDAPVAGSHGVKQAIAAYSPGQRDADYHTHSFTTHLVESLRRLSSGRPFTAQRLYEEIMRQRHDDLTAKLSNGGAGKPPVERSPTFFTLTPGKSQNLTLAPLRPGRTPAHDAEAKDASGSGPLPDLTFDEARVLVCTTFVGDANPDMMFYNQWLQQTPPIASKITMEGMFLGPPTMLLISMPQSIWNVFQHDKVCCFLGYINSHNMIDLYKGLVKSTPVPPVNHKAVEDGRILLEAREAATSSPASKRRHEAIAQQASNYSELPMRQEAPTRNPLPSSAPSASVIATAASVRDDGQDSAEMKEAAEQLKALSHVRHVSDGAASAVSDARQRDSPSLGANESGMEDVHYSADLNGSASKPKPTQPARKPLAKAQPKQDTRCTLCSHAPFKDSSSLRKHVAAAHTRPFPCAFSFAGCTSTFGSKNEWKRHIASQHLCLQYYRCSQCPSSAAEGKGNEFNRKDLFTQHLRRMHAPFAIKKALTKGDSKLNSEWENHVKEMQHSCLVTRREPPQLVSCPKHDCQKEFEGHIAWDEWTEHVGRHMEKGDGVRLGVDPMLAKWALDEAIIERDESGGYRFSTQNASNGDMDRRDSIVNSSFISDGGKLEEKMDKLDDITNGNKSEDNIEDDEHDPNSIVVATSTTMHDRMDTDD</sequence>
<dbReference type="InterPro" id="IPR013087">
    <property type="entry name" value="Znf_C2H2_type"/>
</dbReference>
<feature type="domain" description="C2H2-type" evidence="2">
    <location>
        <begin position="619"/>
        <end position="646"/>
    </location>
</feature>
<dbReference type="AlphaFoldDB" id="A0AAD9SSN0"/>
<dbReference type="GO" id="GO:0003700">
    <property type="term" value="F:DNA-binding transcription factor activity"/>
    <property type="evidence" value="ECO:0007669"/>
    <property type="project" value="InterPro"/>
</dbReference>
<organism evidence="3 4">
    <name type="scientific">Phomopsis amygdali</name>
    <name type="common">Fusicoccum amygdali</name>
    <dbReference type="NCBI Taxonomy" id="1214568"/>
    <lineage>
        <taxon>Eukaryota</taxon>
        <taxon>Fungi</taxon>
        <taxon>Dikarya</taxon>
        <taxon>Ascomycota</taxon>
        <taxon>Pezizomycotina</taxon>
        <taxon>Sordariomycetes</taxon>
        <taxon>Sordariomycetidae</taxon>
        <taxon>Diaporthales</taxon>
        <taxon>Diaporthaceae</taxon>
        <taxon>Diaporthe</taxon>
    </lineage>
</organism>
<feature type="region of interest" description="Disordered" evidence="1">
    <location>
        <begin position="310"/>
        <end position="335"/>
    </location>
</feature>
<feature type="domain" description="C2H2-type" evidence="2">
    <location>
        <begin position="725"/>
        <end position="752"/>
    </location>
</feature>
<evidence type="ECO:0000256" key="1">
    <source>
        <dbReference type="SAM" id="MobiDB-lite"/>
    </source>
</evidence>
<evidence type="ECO:0000313" key="4">
    <source>
        <dbReference type="Proteomes" id="UP001265746"/>
    </source>
</evidence>
<protein>
    <recommendedName>
        <fullName evidence="2">C2H2-type domain-containing protein</fullName>
    </recommendedName>
</protein>
<feature type="region of interest" description="Disordered" evidence="1">
    <location>
        <begin position="818"/>
        <end position="861"/>
    </location>
</feature>
<comment type="caution">
    <text evidence="3">The sequence shown here is derived from an EMBL/GenBank/DDBJ whole genome shotgun (WGS) entry which is preliminary data.</text>
</comment>
<feature type="domain" description="C2H2-type" evidence="2">
    <location>
        <begin position="652"/>
        <end position="683"/>
    </location>
</feature>
<dbReference type="PANTHER" id="PTHR23225:SF2">
    <property type="entry name" value="AT09679P-RELATED"/>
    <property type="match status" value="1"/>
</dbReference>